<evidence type="ECO:0000313" key="2">
    <source>
        <dbReference type="EMBL" id="HIW85006.1"/>
    </source>
</evidence>
<dbReference type="PANTHER" id="PTHR43617">
    <property type="entry name" value="L-AMINO ACID N-ACETYLTRANSFERASE"/>
    <property type="match status" value="1"/>
</dbReference>
<dbReference type="EMBL" id="DXGE01000004">
    <property type="protein sequence ID" value="HIW85006.1"/>
    <property type="molecule type" value="Genomic_DNA"/>
</dbReference>
<evidence type="ECO:0000313" key="3">
    <source>
        <dbReference type="Proteomes" id="UP000824205"/>
    </source>
</evidence>
<dbReference type="Pfam" id="PF00583">
    <property type="entry name" value="Acetyltransf_1"/>
    <property type="match status" value="1"/>
</dbReference>
<gene>
    <name evidence="2" type="ORF">IAA48_00775</name>
</gene>
<dbReference type="AlphaFoldDB" id="A0A9D1UFT1"/>
<dbReference type="Proteomes" id="UP000824205">
    <property type="component" value="Unassembled WGS sequence"/>
</dbReference>
<feature type="domain" description="N-acetyltransferase" evidence="1">
    <location>
        <begin position="1"/>
        <end position="151"/>
    </location>
</feature>
<protein>
    <submittedName>
        <fullName evidence="2">N-acetyltransferase</fullName>
    </submittedName>
</protein>
<proteinExistence type="predicted"/>
<dbReference type="InterPro" id="IPR000182">
    <property type="entry name" value="GNAT_dom"/>
</dbReference>
<accession>A0A9D1UFT1</accession>
<reference evidence="2" key="2">
    <citation type="submission" date="2021-04" db="EMBL/GenBank/DDBJ databases">
        <authorList>
            <person name="Gilroy R."/>
        </authorList>
    </citation>
    <scope>NUCLEOTIDE SEQUENCE</scope>
    <source>
        <strain evidence="2">421</strain>
    </source>
</reference>
<dbReference type="PANTHER" id="PTHR43617:SF2">
    <property type="entry name" value="UPF0039 PROTEIN SLL0451"/>
    <property type="match status" value="1"/>
</dbReference>
<dbReference type="CDD" id="cd04301">
    <property type="entry name" value="NAT_SF"/>
    <property type="match status" value="1"/>
</dbReference>
<comment type="caution">
    <text evidence="2">The sequence shown here is derived from an EMBL/GenBank/DDBJ whole genome shotgun (WGS) entry which is preliminary data.</text>
</comment>
<dbReference type="PROSITE" id="PS51186">
    <property type="entry name" value="GNAT"/>
    <property type="match status" value="1"/>
</dbReference>
<dbReference type="Gene3D" id="3.40.630.30">
    <property type="match status" value="1"/>
</dbReference>
<dbReference type="GO" id="GO:0016747">
    <property type="term" value="F:acyltransferase activity, transferring groups other than amino-acyl groups"/>
    <property type="evidence" value="ECO:0007669"/>
    <property type="project" value="InterPro"/>
</dbReference>
<name>A0A9D1UFT1_9FIRM</name>
<reference evidence="2" key="1">
    <citation type="journal article" date="2021" name="PeerJ">
        <title>Extensive microbial diversity within the chicken gut microbiome revealed by metagenomics and culture.</title>
        <authorList>
            <person name="Gilroy R."/>
            <person name="Ravi A."/>
            <person name="Getino M."/>
            <person name="Pursley I."/>
            <person name="Horton D.L."/>
            <person name="Alikhan N.F."/>
            <person name="Baker D."/>
            <person name="Gharbi K."/>
            <person name="Hall N."/>
            <person name="Watson M."/>
            <person name="Adriaenssens E.M."/>
            <person name="Foster-Nyarko E."/>
            <person name="Jarju S."/>
            <person name="Secka A."/>
            <person name="Antonio M."/>
            <person name="Oren A."/>
            <person name="Chaudhuri R.R."/>
            <person name="La Ragione R."/>
            <person name="Hildebrand F."/>
            <person name="Pallen M.J."/>
        </authorList>
    </citation>
    <scope>NUCLEOTIDE SEQUENCE</scope>
    <source>
        <strain evidence="2">421</strain>
    </source>
</reference>
<evidence type="ECO:0000259" key="1">
    <source>
        <dbReference type="PROSITE" id="PS51186"/>
    </source>
</evidence>
<organism evidence="2 3">
    <name type="scientific">Candidatus Eubacterium faecipullorum</name>
    <dbReference type="NCBI Taxonomy" id="2838571"/>
    <lineage>
        <taxon>Bacteria</taxon>
        <taxon>Bacillati</taxon>
        <taxon>Bacillota</taxon>
        <taxon>Clostridia</taxon>
        <taxon>Eubacteriales</taxon>
        <taxon>Eubacteriaceae</taxon>
        <taxon>Eubacterium</taxon>
    </lineage>
</organism>
<dbReference type="SUPFAM" id="SSF55729">
    <property type="entry name" value="Acyl-CoA N-acyltransferases (Nat)"/>
    <property type="match status" value="1"/>
</dbReference>
<dbReference type="InterPro" id="IPR050276">
    <property type="entry name" value="MshD_Acetyltransferase"/>
</dbReference>
<dbReference type="InterPro" id="IPR016181">
    <property type="entry name" value="Acyl_CoA_acyltransferase"/>
</dbReference>
<sequence length="169" mass="18766">MIIRKESKADYEKIYQLIKKAFETAEHRDGNEQDLAQALRESEAFVPELTLLAEINGDIAGHILYSKAKIGKKDVLVLAPLSVAPEYQRQGVGTALINESVKRARELGWEYIFVLGSEKYYPRFGFVPAERYGAATPAGIPAENFMAIKLTDDAVPLNGELKYADAFGI</sequence>